<accession>A0A2W7MZ49</accession>
<dbReference type="Pfam" id="PF00856">
    <property type="entry name" value="SET"/>
    <property type="match status" value="1"/>
</dbReference>
<dbReference type="SUPFAM" id="SSF82199">
    <property type="entry name" value="SET domain"/>
    <property type="match status" value="1"/>
</dbReference>
<dbReference type="RefSeq" id="WP_111538932.1">
    <property type="nucleotide sequence ID" value="NZ_QKZL01000031.1"/>
</dbReference>
<protein>
    <recommendedName>
        <fullName evidence="1">SET domain-containing protein</fullName>
    </recommendedName>
</protein>
<name>A0A2W7MZ49_9RHOB</name>
<dbReference type="CDD" id="cd08161">
    <property type="entry name" value="SET"/>
    <property type="match status" value="1"/>
</dbReference>
<keyword evidence="3" id="KW-1185">Reference proteome</keyword>
<dbReference type="OrthoDB" id="9804945at2"/>
<evidence type="ECO:0000313" key="3">
    <source>
        <dbReference type="Proteomes" id="UP000248916"/>
    </source>
</evidence>
<reference evidence="2 3" key="1">
    <citation type="submission" date="2018-06" db="EMBL/GenBank/DDBJ databases">
        <title>Genomic Encyclopedia of Archaeal and Bacterial Type Strains, Phase II (KMG-II): from individual species to whole genera.</title>
        <authorList>
            <person name="Goeker M."/>
        </authorList>
    </citation>
    <scope>NUCLEOTIDE SEQUENCE [LARGE SCALE GENOMIC DNA]</scope>
    <source>
        <strain evidence="2 3">DSM 22009</strain>
    </source>
</reference>
<gene>
    <name evidence="2" type="ORF">LX81_03932</name>
</gene>
<dbReference type="AlphaFoldDB" id="A0A2W7MZ49"/>
<dbReference type="Gene3D" id="2.170.270.10">
    <property type="entry name" value="SET domain"/>
    <property type="match status" value="1"/>
</dbReference>
<organism evidence="2 3">
    <name type="scientific">Palleronia aestuarii</name>
    <dbReference type="NCBI Taxonomy" id="568105"/>
    <lineage>
        <taxon>Bacteria</taxon>
        <taxon>Pseudomonadati</taxon>
        <taxon>Pseudomonadota</taxon>
        <taxon>Alphaproteobacteria</taxon>
        <taxon>Rhodobacterales</taxon>
        <taxon>Roseobacteraceae</taxon>
        <taxon>Palleronia</taxon>
    </lineage>
</organism>
<feature type="domain" description="SET" evidence="1">
    <location>
        <begin position="50"/>
        <end position="111"/>
    </location>
</feature>
<sequence length="132" mass="15173">MLLVKHFVSTSSIHNLGLFIGEAVIKDCPIWRFEPEYDVEIPETILDEFDDTLRHLVLDCAEYFSDRRIYRLGNDADIFMNHSETPNLIDLGDVMIAARDIAVGEELTCDYRKVHVANYRPPGERVLEIPPP</sequence>
<dbReference type="InterPro" id="IPR046341">
    <property type="entry name" value="SET_dom_sf"/>
</dbReference>
<proteinExistence type="predicted"/>
<dbReference type="Proteomes" id="UP000248916">
    <property type="component" value="Unassembled WGS sequence"/>
</dbReference>
<evidence type="ECO:0000259" key="1">
    <source>
        <dbReference type="Pfam" id="PF00856"/>
    </source>
</evidence>
<dbReference type="EMBL" id="QKZL01000031">
    <property type="protein sequence ID" value="PZX11427.1"/>
    <property type="molecule type" value="Genomic_DNA"/>
</dbReference>
<evidence type="ECO:0000313" key="2">
    <source>
        <dbReference type="EMBL" id="PZX11427.1"/>
    </source>
</evidence>
<comment type="caution">
    <text evidence="2">The sequence shown here is derived from an EMBL/GenBank/DDBJ whole genome shotgun (WGS) entry which is preliminary data.</text>
</comment>
<dbReference type="InterPro" id="IPR001214">
    <property type="entry name" value="SET_dom"/>
</dbReference>